<proteinExistence type="predicted"/>
<protein>
    <submittedName>
        <fullName evidence="12">Melanocortin receptor 4</fullName>
    </submittedName>
</protein>
<dbReference type="InterPro" id="IPR017452">
    <property type="entry name" value="GPCR_Rhodpsn_7TM"/>
</dbReference>
<feature type="transmembrane region" description="Helical" evidence="10">
    <location>
        <begin position="104"/>
        <end position="129"/>
    </location>
</feature>
<feature type="transmembrane region" description="Helical" evidence="10">
    <location>
        <begin position="150"/>
        <end position="173"/>
    </location>
</feature>
<evidence type="ECO:0000256" key="4">
    <source>
        <dbReference type="ARBA" id="ARBA00022989"/>
    </source>
</evidence>
<evidence type="ECO:0000256" key="5">
    <source>
        <dbReference type="ARBA" id="ARBA00023040"/>
    </source>
</evidence>
<dbReference type="OrthoDB" id="5970330at2759"/>
<sequence>MENSSFLLNLTPSYSTSGPTAPTEDETLELSLVIILCTVLGVASILGTLGNALVLLSIIKFDNLRAIPDLFIFSLSLSDILVTAIYQPLKAYRLAHFSTTNTELILLISHFQGHFSLIASITNVFGVTVERLISIRFPMKYDLFVTRRRAIITVICIWIFSVTYGALACVELLPRVFVSIYFMLVLIGTVSIYIYIFFIAKRLEDFTVNQYIPNGSSDDERPNRERKAAKTIVIILGVALGCWLPFIVLAAIFSTRFLKIFYSLQVLSVCNSSINPYIYCVRSRRYFVAFVNLLGLQRIFKRQATVSPAHSRRNPALNANDAPVEIQSLEIPAR</sequence>
<dbReference type="AlphaFoldDB" id="A0A9W9YFX2"/>
<dbReference type="PANTHER" id="PTHR24246:SF27">
    <property type="entry name" value="ADENOSINE RECEPTOR, ISOFORM A"/>
    <property type="match status" value="1"/>
</dbReference>
<dbReference type="PROSITE" id="PS50262">
    <property type="entry name" value="G_PROTEIN_RECEP_F1_2"/>
    <property type="match status" value="1"/>
</dbReference>
<feature type="transmembrane region" description="Helical" evidence="10">
    <location>
        <begin position="179"/>
        <end position="200"/>
    </location>
</feature>
<name>A0A9W9YFX2_9CNID</name>
<dbReference type="PRINTS" id="PR00237">
    <property type="entry name" value="GPCRRHODOPSN"/>
</dbReference>
<gene>
    <name evidence="12" type="primary">MC4R_2</name>
    <name evidence="12" type="ORF">OS493_006005</name>
</gene>
<feature type="domain" description="G-protein coupled receptors family 1 profile" evidence="11">
    <location>
        <begin position="50"/>
        <end position="279"/>
    </location>
</feature>
<dbReference type="GO" id="GO:0005886">
    <property type="term" value="C:plasma membrane"/>
    <property type="evidence" value="ECO:0007669"/>
    <property type="project" value="UniProtKB-SubCell"/>
</dbReference>
<keyword evidence="3 10" id="KW-0812">Transmembrane</keyword>
<evidence type="ECO:0000256" key="10">
    <source>
        <dbReference type="SAM" id="Phobius"/>
    </source>
</evidence>
<keyword evidence="8" id="KW-0325">Glycoprotein</keyword>
<evidence type="ECO:0000256" key="9">
    <source>
        <dbReference type="ARBA" id="ARBA00023224"/>
    </source>
</evidence>
<keyword evidence="2" id="KW-1003">Cell membrane</keyword>
<comment type="subcellular location">
    <subcellularLocation>
        <location evidence="1">Cell membrane</location>
        <topology evidence="1">Multi-pass membrane protein</topology>
    </subcellularLocation>
</comment>
<evidence type="ECO:0000256" key="1">
    <source>
        <dbReference type="ARBA" id="ARBA00004651"/>
    </source>
</evidence>
<keyword evidence="7 12" id="KW-0675">Receptor</keyword>
<evidence type="ECO:0000313" key="13">
    <source>
        <dbReference type="Proteomes" id="UP001163046"/>
    </source>
</evidence>
<evidence type="ECO:0000313" key="12">
    <source>
        <dbReference type="EMBL" id="KAJ7339601.1"/>
    </source>
</evidence>
<reference evidence="12" key="1">
    <citation type="submission" date="2023-01" db="EMBL/GenBank/DDBJ databases">
        <title>Genome assembly of the deep-sea coral Lophelia pertusa.</title>
        <authorList>
            <person name="Herrera S."/>
            <person name="Cordes E."/>
        </authorList>
    </citation>
    <scope>NUCLEOTIDE SEQUENCE</scope>
    <source>
        <strain evidence="12">USNM1676648</strain>
        <tissue evidence="12">Polyp</tissue>
    </source>
</reference>
<dbReference type="CDD" id="cd00637">
    <property type="entry name" value="7tm_classA_rhodopsin-like"/>
    <property type="match status" value="1"/>
</dbReference>
<feature type="transmembrane region" description="Helical" evidence="10">
    <location>
        <begin position="32"/>
        <end position="58"/>
    </location>
</feature>
<dbReference type="Gene3D" id="1.20.1070.10">
    <property type="entry name" value="Rhodopsin 7-helix transmembrane proteins"/>
    <property type="match status" value="1"/>
</dbReference>
<evidence type="ECO:0000256" key="6">
    <source>
        <dbReference type="ARBA" id="ARBA00023136"/>
    </source>
</evidence>
<dbReference type="PANTHER" id="PTHR24246">
    <property type="entry name" value="OLFACTORY RECEPTOR AND ADENOSINE RECEPTOR"/>
    <property type="match status" value="1"/>
</dbReference>
<evidence type="ECO:0000256" key="2">
    <source>
        <dbReference type="ARBA" id="ARBA00022475"/>
    </source>
</evidence>
<feature type="transmembrane region" description="Helical" evidence="10">
    <location>
        <begin position="231"/>
        <end position="254"/>
    </location>
</feature>
<feature type="transmembrane region" description="Helical" evidence="10">
    <location>
        <begin position="70"/>
        <end position="89"/>
    </location>
</feature>
<evidence type="ECO:0000259" key="11">
    <source>
        <dbReference type="PROSITE" id="PS50262"/>
    </source>
</evidence>
<comment type="caution">
    <text evidence="12">The sequence shown here is derived from an EMBL/GenBank/DDBJ whole genome shotgun (WGS) entry which is preliminary data.</text>
</comment>
<keyword evidence="4 10" id="KW-1133">Transmembrane helix</keyword>
<accession>A0A9W9YFX2</accession>
<keyword evidence="5" id="KW-0297">G-protein coupled receptor</keyword>
<dbReference type="EMBL" id="MU827779">
    <property type="protein sequence ID" value="KAJ7339601.1"/>
    <property type="molecule type" value="Genomic_DNA"/>
</dbReference>
<dbReference type="Proteomes" id="UP001163046">
    <property type="component" value="Unassembled WGS sequence"/>
</dbReference>
<evidence type="ECO:0000256" key="3">
    <source>
        <dbReference type="ARBA" id="ARBA00022692"/>
    </source>
</evidence>
<dbReference type="Pfam" id="PF00001">
    <property type="entry name" value="7tm_1"/>
    <property type="match status" value="1"/>
</dbReference>
<evidence type="ECO:0000256" key="8">
    <source>
        <dbReference type="ARBA" id="ARBA00023180"/>
    </source>
</evidence>
<keyword evidence="13" id="KW-1185">Reference proteome</keyword>
<keyword evidence="9" id="KW-0807">Transducer</keyword>
<evidence type="ECO:0000256" key="7">
    <source>
        <dbReference type="ARBA" id="ARBA00023170"/>
    </source>
</evidence>
<dbReference type="SMART" id="SM01381">
    <property type="entry name" value="7TM_GPCR_Srsx"/>
    <property type="match status" value="1"/>
</dbReference>
<dbReference type="GO" id="GO:0004930">
    <property type="term" value="F:G protein-coupled receptor activity"/>
    <property type="evidence" value="ECO:0007669"/>
    <property type="project" value="UniProtKB-KW"/>
</dbReference>
<dbReference type="InterPro" id="IPR000276">
    <property type="entry name" value="GPCR_Rhodpsn"/>
</dbReference>
<keyword evidence="6 10" id="KW-0472">Membrane</keyword>
<dbReference type="SUPFAM" id="SSF81321">
    <property type="entry name" value="Family A G protein-coupled receptor-like"/>
    <property type="match status" value="1"/>
</dbReference>
<organism evidence="12 13">
    <name type="scientific">Desmophyllum pertusum</name>
    <dbReference type="NCBI Taxonomy" id="174260"/>
    <lineage>
        <taxon>Eukaryota</taxon>
        <taxon>Metazoa</taxon>
        <taxon>Cnidaria</taxon>
        <taxon>Anthozoa</taxon>
        <taxon>Hexacorallia</taxon>
        <taxon>Scleractinia</taxon>
        <taxon>Caryophylliina</taxon>
        <taxon>Caryophylliidae</taxon>
        <taxon>Desmophyllum</taxon>
    </lineage>
</organism>